<evidence type="ECO:0000313" key="1">
    <source>
        <dbReference type="EMBL" id="MBB6125172.1"/>
    </source>
</evidence>
<protein>
    <submittedName>
        <fullName evidence="1">Uncharacterized protein</fullName>
    </submittedName>
</protein>
<organism evidence="1 2">
    <name type="scientific">Sphingobium subterraneum</name>
    <dbReference type="NCBI Taxonomy" id="627688"/>
    <lineage>
        <taxon>Bacteria</taxon>
        <taxon>Pseudomonadati</taxon>
        <taxon>Pseudomonadota</taxon>
        <taxon>Alphaproteobacteria</taxon>
        <taxon>Sphingomonadales</taxon>
        <taxon>Sphingomonadaceae</taxon>
        <taxon>Sphingobium</taxon>
    </lineage>
</organism>
<reference evidence="1 2" key="1">
    <citation type="submission" date="2020-08" db="EMBL/GenBank/DDBJ databases">
        <title>Genomic Encyclopedia of Type Strains, Phase IV (KMG-IV): sequencing the most valuable type-strain genomes for metagenomic binning, comparative biology and taxonomic classification.</title>
        <authorList>
            <person name="Goeker M."/>
        </authorList>
    </citation>
    <scope>NUCLEOTIDE SEQUENCE [LARGE SCALE GENOMIC DNA]</scope>
    <source>
        <strain evidence="1 2">DSM 102255</strain>
    </source>
</reference>
<sequence>MTHKSEYRPILPPIDKYLDARDAADRLGKHIFPDDWTLDDIDQLLEGAHPSDALDRARHIEDQLRGLLKYRTVTGYFDNGEAAIRRLDTLIGEPWFDIDIQREAVRIGHNRWTQLYFDGPDLLAVIQKAAPIQSRKSHVFQWEHVVFEIWRFVVEKRGECSQAQIIKHVADWYADKHGSAPDYKELNTRAKLVLAAYRSATSGNS</sequence>
<dbReference type="Proteomes" id="UP000552700">
    <property type="component" value="Unassembled WGS sequence"/>
</dbReference>
<dbReference type="EMBL" id="JACIJP010000005">
    <property type="protein sequence ID" value="MBB6125172.1"/>
    <property type="molecule type" value="Genomic_DNA"/>
</dbReference>
<proteinExistence type="predicted"/>
<dbReference type="RefSeq" id="WP_184081455.1">
    <property type="nucleotide sequence ID" value="NZ_JACIJP010000005.1"/>
</dbReference>
<gene>
    <name evidence="1" type="ORF">FHS92_002929</name>
</gene>
<name>A0A841J4B3_9SPHN</name>
<evidence type="ECO:0000313" key="2">
    <source>
        <dbReference type="Proteomes" id="UP000552700"/>
    </source>
</evidence>
<dbReference type="AlphaFoldDB" id="A0A841J4B3"/>
<comment type="caution">
    <text evidence="1">The sequence shown here is derived from an EMBL/GenBank/DDBJ whole genome shotgun (WGS) entry which is preliminary data.</text>
</comment>
<accession>A0A841J4B3</accession>
<keyword evidence="2" id="KW-1185">Reference proteome</keyword>